<feature type="compositionally biased region" description="Basic and acidic residues" evidence="1">
    <location>
        <begin position="449"/>
        <end position="459"/>
    </location>
</feature>
<feature type="compositionally biased region" description="Polar residues" evidence="1">
    <location>
        <begin position="173"/>
        <end position="206"/>
    </location>
</feature>
<evidence type="ECO:0000256" key="1">
    <source>
        <dbReference type="SAM" id="MobiDB-lite"/>
    </source>
</evidence>
<evidence type="ECO:0000313" key="3">
    <source>
        <dbReference type="EMBL" id="KAH7329388.1"/>
    </source>
</evidence>
<dbReference type="Proteomes" id="UP000813444">
    <property type="component" value="Unassembled WGS sequence"/>
</dbReference>
<feature type="compositionally biased region" description="Polar residues" evidence="1">
    <location>
        <begin position="355"/>
        <end position="365"/>
    </location>
</feature>
<feature type="domain" description="DUF4045" evidence="2">
    <location>
        <begin position="17"/>
        <end position="517"/>
    </location>
</feature>
<dbReference type="AlphaFoldDB" id="A0A8K0T3X0"/>
<feature type="compositionally biased region" description="Polar residues" evidence="1">
    <location>
        <begin position="66"/>
        <end position="80"/>
    </location>
</feature>
<reference evidence="3" key="1">
    <citation type="journal article" date="2021" name="Nat. Commun.">
        <title>Genetic determinants of endophytism in the Arabidopsis root mycobiome.</title>
        <authorList>
            <person name="Mesny F."/>
            <person name="Miyauchi S."/>
            <person name="Thiergart T."/>
            <person name="Pickel B."/>
            <person name="Atanasova L."/>
            <person name="Karlsson M."/>
            <person name="Huettel B."/>
            <person name="Barry K.W."/>
            <person name="Haridas S."/>
            <person name="Chen C."/>
            <person name="Bauer D."/>
            <person name="Andreopoulos W."/>
            <person name="Pangilinan J."/>
            <person name="LaButti K."/>
            <person name="Riley R."/>
            <person name="Lipzen A."/>
            <person name="Clum A."/>
            <person name="Drula E."/>
            <person name="Henrissat B."/>
            <person name="Kohler A."/>
            <person name="Grigoriev I.V."/>
            <person name="Martin F.M."/>
            <person name="Hacquard S."/>
        </authorList>
    </citation>
    <scope>NUCLEOTIDE SEQUENCE</scope>
    <source>
        <strain evidence="3">MPI-CAGE-CH-0235</strain>
    </source>
</reference>
<feature type="compositionally biased region" description="Basic and acidic residues" evidence="1">
    <location>
        <begin position="107"/>
        <end position="117"/>
    </location>
</feature>
<gene>
    <name evidence="3" type="ORF">B0I35DRAFT_44148</name>
</gene>
<comment type="caution">
    <text evidence="3">The sequence shown here is derived from an EMBL/GenBank/DDBJ whole genome shotgun (WGS) entry which is preliminary data.</text>
</comment>
<feature type="compositionally biased region" description="Basic and acidic residues" evidence="1">
    <location>
        <begin position="53"/>
        <end position="64"/>
    </location>
</feature>
<organism evidence="3 4">
    <name type="scientific">Stachybotrys elegans</name>
    <dbReference type="NCBI Taxonomy" id="80388"/>
    <lineage>
        <taxon>Eukaryota</taxon>
        <taxon>Fungi</taxon>
        <taxon>Dikarya</taxon>
        <taxon>Ascomycota</taxon>
        <taxon>Pezizomycotina</taxon>
        <taxon>Sordariomycetes</taxon>
        <taxon>Hypocreomycetidae</taxon>
        <taxon>Hypocreales</taxon>
        <taxon>Stachybotryaceae</taxon>
        <taxon>Stachybotrys</taxon>
    </lineage>
</organism>
<protein>
    <recommendedName>
        <fullName evidence="2">DUF4045 domain-containing protein</fullName>
    </recommendedName>
</protein>
<feature type="compositionally biased region" description="Polar residues" evidence="1">
    <location>
        <begin position="284"/>
        <end position="307"/>
    </location>
</feature>
<dbReference type="OrthoDB" id="6375767at2759"/>
<name>A0A8K0T3X0_9HYPO</name>
<feature type="compositionally biased region" description="Basic and acidic residues" evidence="1">
    <location>
        <begin position="229"/>
        <end position="238"/>
    </location>
</feature>
<accession>A0A8K0T3X0</accession>
<feature type="region of interest" description="Disordered" evidence="1">
    <location>
        <begin position="53"/>
        <end position="525"/>
    </location>
</feature>
<sequence>MSCPPPCLAPLLPPDMSDEVSQFLEQVERLRGQQIEEDEVRARELEEYLAAKRERQARREERARSISPQKSSPANTPSPRSNRRSIHLTEALKLESPIPASAIARDQSLEPELKHDTAAAMDTASSPTKENQPPLEHESKTAGPPTASSRASPLAWQRRPNSRGSGRPLSMVAAQNATQRSLTGSQEPHSATEQTFSRDQIAQSLGSKDPAWFRQTADRGIGSAAYRKNQVEDNDRLDMSSVKAQLPGMSASNDNHLSQPDRAPAQLRLASPEPLVPAVEATESRPTSDATDAPTGRTSPIRTTSPTKGMGGFVQSAMMKRSDSVKRWSVVSPPGLTRADTVTSGRAPLERNVTGGASLSTSRPVSRQGEKDQEPEIAAQEEPVRQSAEPSPRKVSNEDAELPISPSKTMDSRRWSPTKTSWLESALNKPESPKPGSKPAMPSQPSWRVDLKNKTERSNTPDSEASRGAAFSHRHQVSIGGLMRSSPMGAAARNTTGLGGIYSPPPGGNRPKAQSQKPKPLGAFY</sequence>
<dbReference type="Pfam" id="PF13254">
    <property type="entry name" value="DUF4045"/>
    <property type="match status" value="1"/>
</dbReference>
<dbReference type="InterPro" id="IPR025118">
    <property type="entry name" value="DUF4045"/>
</dbReference>
<dbReference type="EMBL" id="JAGPNK010000001">
    <property type="protein sequence ID" value="KAH7329388.1"/>
    <property type="molecule type" value="Genomic_DNA"/>
</dbReference>
<proteinExistence type="predicted"/>
<evidence type="ECO:0000259" key="2">
    <source>
        <dbReference type="Pfam" id="PF13254"/>
    </source>
</evidence>
<keyword evidence="4" id="KW-1185">Reference proteome</keyword>
<evidence type="ECO:0000313" key="4">
    <source>
        <dbReference type="Proteomes" id="UP000813444"/>
    </source>
</evidence>